<dbReference type="PANTHER" id="PTHR45033">
    <property type="match status" value="1"/>
</dbReference>
<dbReference type="Pfam" id="PF00107">
    <property type="entry name" value="ADH_zinc_N"/>
    <property type="match status" value="1"/>
</dbReference>
<dbReference type="SMART" id="SM00829">
    <property type="entry name" value="PKS_ER"/>
    <property type="match status" value="1"/>
</dbReference>
<dbReference type="InterPro" id="IPR020843">
    <property type="entry name" value="ER"/>
</dbReference>
<proteinExistence type="predicted"/>
<dbReference type="AlphaFoldDB" id="A0A8H7ELH0"/>
<dbReference type="SUPFAM" id="SSF50129">
    <property type="entry name" value="GroES-like"/>
    <property type="match status" value="1"/>
</dbReference>
<dbReference type="CDD" id="cd05188">
    <property type="entry name" value="MDR"/>
    <property type="match status" value="1"/>
</dbReference>
<protein>
    <recommendedName>
        <fullName evidence="1">Enoyl reductase (ER) domain-containing protein</fullName>
    </recommendedName>
</protein>
<dbReference type="OrthoDB" id="449487at2759"/>
<dbReference type="InterPro" id="IPR011032">
    <property type="entry name" value="GroES-like_sf"/>
</dbReference>
<dbReference type="PANTHER" id="PTHR45033:SF3">
    <property type="entry name" value="DEHYDROGENASE, PUTATIVE (AFU_ORTHOLOGUE AFUA_2G13270)-RELATED"/>
    <property type="match status" value="1"/>
</dbReference>
<dbReference type="InterPro" id="IPR013154">
    <property type="entry name" value="ADH-like_N"/>
</dbReference>
<dbReference type="InterPro" id="IPR013149">
    <property type="entry name" value="ADH-like_C"/>
</dbReference>
<dbReference type="EMBL" id="JABAYA010000284">
    <property type="protein sequence ID" value="KAF7721282.1"/>
    <property type="molecule type" value="Genomic_DNA"/>
</dbReference>
<sequence>MVAVVLNKSPKPDSGFKYGLELREQSSKEPQGAESLVKIQAAALNHRDVWILKGMYPGISPDSVMGADAVGIVVQNGPSASVEVGQRVLLNPGRGWESDERGPEKDLRMLGLLPCVESVTVDSRGLVPCPSHLSVTEAAALPLVGLTAYRAVFTKALVREGDHVLVTGIGGGVALAALQFAIAAGAHVYVTSSSPDKIERAIQLGAKGGVNYKDSNCMAELKKLLGNNLLSAIIDGAGGPLYAQYPKLMRPGGIIANYGQTASVQGVTYTMGYVLKHIDLRACTLGSRKEFHEMVAFVEKHKIKPVVSRVWQGLNETSINEAIGVMQ</sequence>
<gene>
    <name evidence="2" type="ORF">EC973_004975</name>
</gene>
<name>A0A8H7ELH0_9FUNG</name>
<evidence type="ECO:0000259" key="1">
    <source>
        <dbReference type="SMART" id="SM00829"/>
    </source>
</evidence>
<reference evidence="2" key="1">
    <citation type="submission" date="2020-01" db="EMBL/GenBank/DDBJ databases">
        <title>Genome Sequencing of Three Apophysomyces-Like Fungal Strains Confirms a Novel Fungal Genus in the Mucoromycota with divergent Burkholderia-like Endosymbiotic Bacteria.</title>
        <authorList>
            <person name="Stajich J.E."/>
            <person name="Macias A.M."/>
            <person name="Carter-House D."/>
            <person name="Lovett B."/>
            <person name="Kasson L.R."/>
            <person name="Berry K."/>
            <person name="Grigoriev I."/>
            <person name="Chang Y."/>
            <person name="Spatafora J."/>
            <person name="Kasson M.T."/>
        </authorList>
    </citation>
    <scope>NUCLEOTIDE SEQUENCE</scope>
    <source>
        <strain evidence="2">NRRL A-21654</strain>
    </source>
</reference>
<dbReference type="SUPFAM" id="SSF51735">
    <property type="entry name" value="NAD(P)-binding Rossmann-fold domains"/>
    <property type="match status" value="1"/>
</dbReference>
<dbReference type="Gene3D" id="3.40.50.720">
    <property type="entry name" value="NAD(P)-binding Rossmann-like Domain"/>
    <property type="match status" value="1"/>
</dbReference>
<dbReference type="Pfam" id="PF08240">
    <property type="entry name" value="ADH_N"/>
    <property type="match status" value="1"/>
</dbReference>
<keyword evidence="3" id="KW-1185">Reference proteome</keyword>
<organism evidence="2 3">
    <name type="scientific">Apophysomyces ossiformis</name>
    <dbReference type="NCBI Taxonomy" id="679940"/>
    <lineage>
        <taxon>Eukaryota</taxon>
        <taxon>Fungi</taxon>
        <taxon>Fungi incertae sedis</taxon>
        <taxon>Mucoromycota</taxon>
        <taxon>Mucoromycotina</taxon>
        <taxon>Mucoromycetes</taxon>
        <taxon>Mucorales</taxon>
        <taxon>Mucorineae</taxon>
        <taxon>Mucoraceae</taxon>
        <taxon>Apophysomyces</taxon>
    </lineage>
</organism>
<evidence type="ECO:0000313" key="3">
    <source>
        <dbReference type="Proteomes" id="UP000605846"/>
    </source>
</evidence>
<dbReference type="InterPro" id="IPR036291">
    <property type="entry name" value="NAD(P)-bd_dom_sf"/>
</dbReference>
<accession>A0A8H7ELH0</accession>
<dbReference type="InterPro" id="IPR052711">
    <property type="entry name" value="Zinc_ADH-like"/>
</dbReference>
<dbReference type="GO" id="GO:0016491">
    <property type="term" value="F:oxidoreductase activity"/>
    <property type="evidence" value="ECO:0007669"/>
    <property type="project" value="InterPro"/>
</dbReference>
<comment type="caution">
    <text evidence="2">The sequence shown here is derived from an EMBL/GenBank/DDBJ whole genome shotgun (WGS) entry which is preliminary data.</text>
</comment>
<dbReference type="Proteomes" id="UP000605846">
    <property type="component" value="Unassembled WGS sequence"/>
</dbReference>
<feature type="domain" description="Enoyl reductase (ER)" evidence="1">
    <location>
        <begin position="15"/>
        <end position="327"/>
    </location>
</feature>
<evidence type="ECO:0000313" key="2">
    <source>
        <dbReference type="EMBL" id="KAF7721282.1"/>
    </source>
</evidence>
<dbReference type="Gene3D" id="3.90.180.10">
    <property type="entry name" value="Medium-chain alcohol dehydrogenases, catalytic domain"/>
    <property type="match status" value="1"/>
</dbReference>